<proteinExistence type="inferred from homology"/>
<keyword evidence="6" id="KW-1185">Reference proteome</keyword>
<comment type="caution">
    <text evidence="5">The sequence shown here is derived from an EMBL/GenBank/DDBJ whole genome shotgun (WGS) entry which is preliminary data.</text>
</comment>
<dbReference type="GO" id="GO:0016593">
    <property type="term" value="C:Cdc73/Paf1 complex"/>
    <property type="evidence" value="ECO:0007669"/>
    <property type="project" value="InterPro"/>
</dbReference>
<dbReference type="AlphaFoldDB" id="A0AA38PIN9"/>
<accession>A0AA38PIN9</accession>
<protein>
    <submittedName>
        <fullName evidence="5">RNA polymerase II-associated protein</fullName>
    </submittedName>
</protein>
<dbReference type="GO" id="GO:0003682">
    <property type="term" value="F:chromatin binding"/>
    <property type="evidence" value="ECO:0007669"/>
    <property type="project" value="TreeGrafter"/>
</dbReference>
<organism evidence="5 6">
    <name type="scientific">Lentinula raphanica</name>
    <dbReference type="NCBI Taxonomy" id="153919"/>
    <lineage>
        <taxon>Eukaryota</taxon>
        <taxon>Fungi</taxon>
        <taxon>Dikarya</taxon>
        <taxon>Basidiomycota</taxon>
        <taxon>Agaricomycotina</taxon>
        <taxon>Agaricomycetes</taxon>
        <taxon>Agaricomycetidae</taxon>
        <taxon>Agaricales</taxon>
        <taxon>Marasmiineae</taxon>
        <taxon>Omphalotaceae</taxon>
        <taxon>Lentinula</taxon>
    </lineage>
</organism>
<evidence type="ECO:0000256" key="1">
    <source>
        <dbReference type="ARBA" id="ARBA00004123"/>
    </source>
</evidence>
<evidence type="ECO:0000256" key="4">
    <source>
        <dbReference type="SAM" id="MobiDB-lite"/>
    </source>
</evidence>
<evidence type="ECO:0000313" key="5">
    <source>
        <dbReference type="EMBL" id="KAJ3843246.1"/>
    </source>
</evidence>
<dbReference type="EMBL" id="MU805981">
    <property type="protein sequence ID" value="KAJ3843246.1"/>
    <property type="molecule type" value="Genomic_DNA"/>
</dbReference>
<evidence type="ECO:0000256" key="3">
    <source>
        <dbReference type="ARBA" id="ARBA00023242"/>
    </source>
</evidence>
<dbReference type="GO" id="GO:0006368">
    <property type="term" value="P:transcription elongation by RNA polymerase II"/>
    <property type="evidence" value="ECO:0007669"/>
    <property type="project" value="InterPro"/>
</dbReference>
<feature type="region of interest" description="Disordered" evidence="4">
    <location>
        <begin position="403"/>
        <end position="427"/>
    </location>
</feature>
<dbReference type="Pfam" id="PF03985">
    <property type="entry name" value="Paf1"/>
    <property type="match status" value="1"/>
</dbReference>
<dbReference type="Proteomes" id="UP001163846">
    <property type="component" value="Unassembled WGS sequence"/>
</dbReference>
<comment type="similarity">
    <text evidence="2">Belongs to the PAF1 family.</text>
</comment>
<sequence>MSFKKSKLDLLVRVRYANPLPPPPCPPKLLDIPTDPMRYAQPEFLNSIANNTPLPMIVDAECGMPLDLGNWESLWEENADDSALNPDPNNLPKLDPKDEFLAYESGSSSTYMNGNHIGSSTSSTPALGQVAWLRKTEYTSDRVQRSTINEPKQAALPPIDVSREAQLRDIDASFVECNVNFTLEELRHPNKPNVTAVESYEILPDSEIWANQYDLFRFSERPGERAIDVDDPRLDCAILRPMKSDHDSFLAFYLTEQDEGALKFKEVRSSVQPYEIPANEEPTVFKFIRDYETVKVEQEVPNEFLLVFEDGGSTSTFEDVFNDQKSAPRPRGAYYKNIERKMLLKKKRANAYEQYEDKWDVIKVTHVPMSQEEEDEREEALAEVMDPLFLMREADVDADGEVEVDETFGGHSALPVTGDNDIPKDET</sequence>
<dbReference type="InterPro" id="IPR007133">
    <property type="entry name" value="RNA_pol_II-assoc_Paf1"/>
</dbReference>
<evidence type="ECO:0000256" key="2">
    <source>
        <dbReference type="ARBA" id="ARBA00007560"/>
    </source>
</evidence>
<name>A0AA38PIN9_9AGAR</name>
<dbReference type="GO" id="GO:0000993">
    <property type="term" value="F:RNA polymerase II complex binding"/>
    <property type="evidence" value="ECO:0007669"/>
    <property type="project" value="TreeGrafter"/>
</dbReference>
<dbReference type="PANTHER" id="PTHR23188:SF12">
    <property type="entry name" value="RNA POLYMERASE II-ASSOCIATED FACTOR 1 HOMOLOG"/>
    <property type="match status" value="1"/>
</dbReference>
<comment type="subcellular location">
    <subcellularLocation>
        <location evidence="1">Nucleus</location>
    </subcellularLocation>
</comment>
<dbReference type="PANTHER" id="PTHR23188">
    <property type="entry name" value="RNA POLYMERASE II-ASSOCIATED FACTOR 1 HOMOLOG"/>
    <property type="match status" value="1"/>
</dbReference>
<gene>
    <name evidence="5" type="ORF">F5878DRAFT_721595</name>
</gene>
<evidence type="ECO:0000313" key="6">
    <source>
        <dbReference type="Proteomes" id="UP001163846"/>
    </source>
</evidence>
<keyword evidence="3" id="KW-0539">Nucleus</keyword>
<reference evidence="5" key="1">
    <citation type="submission" date="2022-08" db="EMBL/GenBank/DDBJ databases">
        <authorList>
            <consortium name="DOE Joint Genome Institute"/>
            <person name="Min B."/>
            <person name="Riley R."/>
            <person name="Sierra-Patev S."/>
            <person name="Naranjo-Ortiz M."/>
            <person name="Looney B."/>
            <person name="Konkel Z."/>
            <person name="Slot J.C."/>
            <person name="Sakamoto Y."/>
            <person name="Steenwyk J.L."/>
            <person name="Rokas A."/>
            <person name="Carro J."/>
            <person name="Camarero S."/>
            <person name="Ferreira P."/>
            <person name="Molpeceres G."/>
            <person name="Ruiz-Duenas F.J."/>
            <person name="Serrano A."/>
            <person name="Henrissat B."/>
            <person name="Drula E."/>
            <person name="Hughes K.W."/>
            <person name="Mata J.L."/>
            <person name="Ishikawa N.K."/>
            <person name="Vargas-Isla R."/>
            <person name="Ushijima S."/>
            <person name="Smith C.A."/>
            <person name="Ahrendt S."/>
            <person name="Andreopoulos W."/>
            <person name="He G."/>
            <person name="Labutti K."/>
            <person name="Lipzen A."/>
            <person name="Ng V."/>
            <person name="Sandor L."/>
            <person name="Barry K."/>
            <person name="Martinez A.T."/>
            <person name="Xiao Y."/>
            <person name="Gibbons J.G."/>
            <person name="Terashima K."/>
            <person name="Hibbett D.S."/>
            <person name="Grigoriev I.V."/>
        </authorList>
    </citation>
    <scope>NUCLEOTIDE SEQUENCE</scope>
    <source>
        <strain evidence="5">TFB9207</strain>
    </source>
</reference>